<accession>A0A484M958</accession>
<name>A0A484M958_9ASTE</name>
<evidence type="ECO:0000313" key="1">
    <source>
        <dbReference type="EMBL" id="VFQ84944.1"/>
    </source>
</evidence>
<reference evidence="1 2" key="1">
    <citation type="submission" date="2018-04" db="EMBL/GenBank/DDBJ databases">
        <authorList>
            <person name="Vogel A."/>
        </authorList>
    </citation>
    <scope>NUCLEOTIDE SEQUENCE [LARGE SCALE GENOMIC DNA]</scope>
</reference>
<proteinExistence type="predicted"/>
<sequence>MVALWLKESRWISGSSFPVNLGASVLTFRGKGVRWTLVVNGDPARGLSRSFFSPTFFSNLSSFASICWTRSFGMVNWFATGNLGWLSASPSWWEALVLAGSCRLDRERRVRAGSASRTSPSRANALTWATLCPSLCLADFLPIPQPFEGGVSGGRWPDVFSFLLLVGPRDVPLAVIALNRDAVTIRSDLRIRSLRGTRRPCSVKCTGQVDRGHGADQLGLERLRGQDHVRPRGGMLLMWCEVTGFVLKLPCRLVKGIIPFVK</sequence>
<dbReference type="AlphaFoldDB" id="A0A484M958"/>
<keyword evidence="2" id="KW-1185">Reference proteome</keyword>
<dbReference type="EMBL" id="OOIL02002808">
    <property type="protein sequence ID" value="VFQ84944.1"/>
    <property type="molecule type" value="Genomic_DNA"/>
</dbReference>
<gene>
    <name evidence="1" type="ORF">CCAM_LOCUS26720</name>
</gene>
<organism evidence="1 2">
    <name type="scientific">Cuscuta campestris</name>
    <dbReference type="NCBI Taxonomy" id="132261"/>
    <lineage>
        <taxon>Eukaryota</taxon>
        <taxon>Viridiplantae</taxon>
        <taxon>Streptophyta</taxon>
        <taxon>Embryophyta</taxon>
        <taxon>Tracheophyta</taxon>
        <taxon>Spermatophyta</taxon>
        <taxon>Magnoliopsida</taxon>
        <taxon>eudicotyledons</taxon>
        <taxon>Gunneridae</taxon>
        <taxon>Pentapetalae</taxon>
        <taxon>asterids</taxon>
        <taxon>lamiids</taxon>
        <taxon>Solanales</taxon>
        <taxon>Convolvulaceae</taxon>
        <taxon>Cuscuteae</taxon>
        <taxon>Cuscuta</taxon>
        <taxon>Cuscuta subgen. Grammica</taxon>
        <taxon>Cuscuta sect. Cleistogrammica</taxon>
    </lineage>
</organism>
<protein>
    <submittedName>
        <fullName evidence="1">Uncharacterized protein</fullName>
    </submittedName>
</protein>
<evidence type="ECO:0000313" key="2">
    <source>
        <dbReference type="Proteomes" id="UP000595140"/>
    </source>
</evidence>
<dbReference type="Proteomes" id="UP000595140">
    <property type="component" value="Unassembled WGS sequence"/>
</dbReference>